<protein>
    <submittedName>
        <fullName evidence="1">20199_t:CDS:1</fullName>
    </submittedName>
</protein>
<organism evidence="1 2">
    <name type="scientific">Gigaspora margarita</name>
    <dbReference type="NCBI Taxonomy" id="4874"/>
    <lineage>
        <taxon>Eukaryota</taxon>
        <taxon>Fungi</taxon>
        <taxon>Fungi incertae sedis</taxon>
        <taxon>Mucoromycota</taxon>
        <taxon>Glomeromycotina</taxon>
        <taxon>Glomeromycetes</taxon>
        <taxon>Diversisporales</taxon>
        <taxon>Gigasporaceae</taxon>
        <taxon>Gigaspora</taxon>
    </lineage>
</organism>
<accession>A0ABN7W7Y9</accession>
<name>A0ABN7W7Y9_GIGMA</name>
<proteinExistence type="predicted"/>
<gene>
    <name evidence="1" type="ORF">GMARGA_LOCUS27598</name>
</gene>
<evidence type="ECO:0000313" key="2">
    <source>
        <dbReference type="Proteomes" id="UP000789901"/>
    </source>
</evidence>
<dbReference type="EMBL" id="CAJVQB010034006">
    <property type="protein sequence ID" value="CAG8820554.1"/>
    <property type="molecule type" value="Genomic_DNA"/>
</dbReference>
<sequence>IIRGPIYNNKTKSDINLHGQPKGLKWVLGEKGLWQEGMVLEYALCKKEANPSITNCCAYHLMANQSNFLAQYSQVQQKI</sequence>
<reference evidence="1 2" key="1">
    <citation type="submission" date="2021-06" db="EMBL/GenBank/DDBJ databases">
        <authorList>
            <person name="Kallberg Y."/>
            <person name="Tangrot J."/>
            <person name="Rosling A."/>
        </authorList>
    </citation>
    <scope>NUCLEOTIDE SEQUENCE [LARGE SCALE GENOMIC DNA]</scope>
    <source>
        <strain evidence="1 2">120-4 pot B 10/14</strain>
    </source>
</reference>
<feature type="non-terminal residue" evidence="1">
    <location>
        <position position="1"/>
    </location>
</feature>
<dbReference type="Proteomes" id="UP000789901">
    <property type="component" value="Unassembled WGS sequence"/>
</dbReference>
<evidence type="ECO:0000313" key="1">
    <source>
        <dbReference type="EMBL" id="CAG8820554.1"/>
    </source>
</evidence>
<comment type="caution">
    <text evidence="1">The sequence shown here is derived from an EMBL/GenBank/DDBJ whole genome shotgun (WGS) entry which is preliminary data.</text>
</comment>
<keyword evidence="2" id="KW-1185">Reference proteome</keyword>